<dbReference type="PRINTS" id="PR00625">
    <property type="entry name" value="JDOMAIN"/>
</dbReference>
<reference evidence="5" key="1">
    <citation type="journal article" date="2011" name="Proc. Natl. Acad. Sci. U.S.A.">
        <title>Obligate biotrophy features unraveled by the genomic analysis of rust fungi.</title>
        <authorList>
            <person name="Duplessis S."/>
            <person name="Cuomo C.A."/>
            <person name="Lin Y.-C."/>
            <person name="Aerts A."/>
            <person name="Tisserant E."/>
            <person name="Veneault-Fourrey C."/>
            <person name="Joly D.L."/>
            <person name="Hacquard S."/>
            <person name="Amselem J."/>
            <person name="Cantarel B.L."/>
            <person name="Chiu R."/>
            <person name="Coutinho P.M."/>
            <person name="Feau N."/>
            <person name="Field M."/>
            <person name="Frey P."/>
            <person name="Gelhaye E."/>
            <person name="Goldberg J."/>
            <person name="Grabherr M.G."/>
            <person name="Kodira C.D."/>
            <person name="Kohler A."/>
            <person name="Kuees U."/>
            <person name="Lindquist E.A."/>
            <person name="Lucas S.M."/>
            <person name="Mago R."/>
            <person name="Mauceli E."/>
            <person name="Morin E."/>
            <person name="Murat C."/>
            <person name="Pangilinan J.L."/>
            <person name="Park R."/>
            <person name="Pearson M."/>
            <person name="Quesneville H."/>
            <person name="Rouhier N."/>
            <person name="Sakthikumar S."/>
            <person name="Salamov A.A."/>
            <person name="Schmutz J."/>
            <person name="Selles B."/>
            <person name="Shapiro H."/>
            <person name="Tanguay P."/>
            <person name="Tuskan G.A."/>
            <person name="Henrissat B."/>
            <person name="Van de Peer Y."/>
            <person name="Rouze P."/>
            <person name="Ellis J.G."/>
            <person name="Dodds P.N."/>
            <person name="Schein J.E."/>
            <person name="Zhong S."/>
            <person name="Hamelin R.C."/>
            <person name="Grigoriev I.V."/>
            <person name="Szabo L.J."/>
            <person name="Martin F."/>
        </authorList>
    </citation>
    <scope>NUCLEOTIDE SEQUENCE [LARGE SCALE GENOMIC DNA]</scope>
    <source>
        <strain evidence="5">98AG31 / pathotype 3-4-7</strain>
    </source>
</reference>
<dbReference type="Pfam" id="PF00226">
    <property type="entry name" value="DnaJ"/>
    <property type="match status" value="1"/>
</dbReference>
<dbReference type="InterPro" id="IPR001623">
    <property type="entry name" value="DnaJ_domain"/>
</dbReference>
<feature type="compositionally biased region" description="Low complexity" evidence="2">
    <location>
        <begin position="16"/>
        <end position="37"/>
    </location>
</feature>
<dbReference type="SMART" id="SM00271">
    <property type="entry name" value="DnaJ"/>
    <property type="match status" value="1"/>
</dbReference>
<dbReference type="OrthoDB" id="445556at2759"/>
<evidence type="ECO:0000313" key="4">
    <source>
        <dbReference type="EMBL" id="EGG13231.1"/>
    </source>
</evidence>
<dbReference type="VEuPathDB" id="FungiDB:MELLADRAFT_70378"/>
<proteinExistence type="predicted"/>
<dbReference type="SUPFAM" id="SSF46565">
    <property type="entry name" value="Chaperone J-domain"/>
    <property type="match status" value="1"/>
</dbReference>
<dbReference type="RefSeq" id="XP_007404169.1">
    <property type="nucleotide sequence ID" value="XM_007404107.1"/>
</dbReference>
<dbReference type="InParanoid" id="F4R350"/>
<feature type="domain" description="J" evidence="3">
    <location>
        <begin position="51"/>
        <end position="137"/>
    </location>
</feature>
<feature type="compositionally biased region" description="Polar residues" evidence="2">
    <location>
        <begin position="284"/>
        <end position="303"/>
    </location>
</feature>
<feature type="region of interest" description="Disordered" evidence="2">
    <location>
        <begin position="344"/>
        <end position="364"/>
    </location>
</feature>
<dbReference type="HOGENOM" id="CLU_717927_0_0_1"/>
<dbReference type="CDD" id="cd06257">
    <property type="entry name" value="DnaJ"/>
    <property type="match status" value="1"/>
</dbReference>
<name>F4R350_MELLP</name>
<dbReference type="AlphaFoldDB" id="F4R350"/>
<organism evidence="5">
    <name type="scientific">Melampsora larici-populina (strain 98AG31 / pathotype 3-4-7)</name>
    <name type="common">Poplar leaf rust fungus</name>
    <dbReference type="NCBI Taxonomy" id="747676"/>
    <lineage>
        <taxon>Eukaryota</taxon>
        <taxon>Fungi</taxon>
        <taxon>Dikarya</taxon>
        <taxon>Basidiomycota</taxon>
        <taxon>Pucciniomycotina</taxon>
        <taxon>Pucciniomycetes</taxon>
        <taxon>Pucciniales</taxon>
        <taxon>Melampsoraceae</taxon>
        <taxon>Melampsora</taxon>
    </lineage>
</organism>
<keyword evidence="5" id="KW-1185">Reference proteome</keyword>
<feature type="compositionally biased region" description="Polar residues" evidence="2">
    <location>
        <begin position="88"/>
        <end position="109"/>
    </location>
</feature>
<sequence length="364" mass="40964">MMTRKTYCQSLYIISSSSSSSTPTPSRTKFSTSSTTRNPTNFPFPNHPYPTPYEIFHLPKTANTIEIKSRYYQLVKIHHPDLGFSITHLPSSSTTNPSKAHQTGSQSIGSEDRFKKIVEAYELLKSPSRRQVYLNSGEGWPRSSNSSSRASRAPPSSSSSDRPYRPFYPSSLWDWTSSNPRNETNRYTTSTDDDDHWFSSRYHQSSSTFKEQWERDGLFTKNGIFISSLGCVGVMFYCFQAWKVMPLLDHNKKYQDSNGSSNFNSHRSEPIGDKRLDWEAWHQSNPTASQPTPQPSIHTSSLSPEHHGSYPHPLAPTSYMDVINRRSQNAAKDLKAARAAAISPSHLAGGKSITPDLVSSHTRS</sequence>
<dbReference type="STRING" id="747676.F4R350"/>
<dbReference type="KEGG" id="mlr:MELLADRAFT_70378"/>
<dbReference type="PANTHER" id="PTHR44145">
    <property type="entry name" value="DNAJ HOMOLOG SUBFAMILY A MEMBER 3, MITOCHONDRIAL"/>
    <property type="match status" value="1"/>
</dbReference>
<feature type="region of interest" description="Disordered" evidence="2">
    <location>
        <begin position="88"/>
        <end position="111"/>
    </location>
</feature>
<dbReference type="Gene3D" id="1.10.287.110">
    <property type="entry name" value="DnaJ domain"/>
    <property type="match status" value="1"/>
</dbReference>
<feature type="compositionally biased region" description="Low complexity" evidence="2">
    <location>
        <begin position="141"/>
        <end position="163"/>
    </location>
</feature>
<evidence type="ECO:0000313" key="5">
    <source>
        <dbReference type="Proteomes" id="UP000001072"/>
    </source>
</evidence>
<keyword evidence="1" id="KW-0143">Chaperone</keyword>
<dbReference type="PROSITE" id="PS50076">
    <property type="entry name" value="DNAJ_2"/>
    <property type="match status" value="1"/>
</dbReference>
<dbReference type="EMBL" id="GL883090">
    <property type="protein sequence ID" value="EGG13231.1"/>
    <property type="molecule type" value="Genomic_DNA"/>
</dbReference>
<feature type="region of interest" description="Disordered" evidence="2">
    <location>
        <begin position="135"/>
        <end position="163"/>
    </location>
</feature>
<feature type="region of interest" description="Disordered" evidence="2">
    <location>
        <begin position="16"/>
        <end position="46"/>
    </location>
</feature>
<dbReference type="eggNOG" id="ENOG502S6WI">
    <property type="taxonomic scope" value="Eukaryota"/>
</dbReference>
<evidence type="ECO:0000259" key="3">
    <source>
        <dbReference type="PROSITE" id="PS50076"/>
    </source>
</evidence>
<protein>
    <recommendedName>
        <fullName evidence="3">J domain-containing protein</fullName>
    </recommendedName>
</protein>
<accession>F4R350</accession>
<dbReference type="InterPro" id="IPR036869">
    <property type="entry name" value="J_dom_sf"/>
</dbReference>
<dbReference type="InterPro" id="IPR051938">
    <property type="entry name" value="Apopto_cytoskel_mod"/>
</dbReference>
<dbReference type="PANTHER" id="PTHR44145:SF3">
    <property type="entry name" value="DNAJ HOMOLOG SUBFAMILY A MEMBER 3, MITOCHONDRIAL"/>
    <property type="match status" value="1"/>
</dbReference>
<evidence type="ECO:0000256" key="2">
    <source>
        <dbReference type="SAM" id="MobiDB-lite"/>
    </source>
</evidence>
<feature type="region of interest" description="Disordered" evidence="2">
    <location>
        <begin position="284"/>
        <end position="317"/>
    </location>
</feature>
<dbReference type="GeneID" id="18931513"/>
<gene>
    <name evidence="4" type="ORF">MELLADRAFT_70378</name>
</gene>
<evidence type="ECO:0000256" key="1">
    <source>
        <dbReference type="ARBA" id="ARBA00023186"/>
    </source>
</evidence>
<dbReference type="Proteomes" id="UP000001072">
    <property type="component" value="Unassembled WGS sequence"/>
</dbReference>